<sequence length="279" mass="29797">VVHLYAVLAGAALERNQLSLGVFRELTCDTRILRRDAGTRRAVAACARRDTALGVTAAIQLLAQFDGVLALGRTRLPSRLLAQIGANVLHVLIRQRAGIQRHHRLVAVRLGLEILELLFDVFGVLAGQLRVDVHGAVAAGAMTTGTRGHAIGRHTGVEDRFAARGVGLGDFLLFGMGHGEGRCQGQRCDSKNVRDAVHSHTLFRLFSNAACAALCGTLRRRAPPSPRASPAHENGPARASGRSCDGSGGDVRKPPYCTITPLQCDLAAQQPRSSELQFT</sequence>
<proteinExistence type="predicted"/>
<evidence type="ECO:0000313" key="3">
    <source>
        <dbReference type="Proteomes" id="UP000187203"/>
    </source>
</evidence>
<organism evidence="2 3">
    <name type="scientific">Corchorus olitorius</name>
    <dbReference type="NCBI Taxonomy" id="93759"/>
    <lineage>
        <taxon>Eukaryota</taxon>
        <taxon>Viridiplantae</taxon>
        <taxon>Streptophyta</taxon>
        <taxon>Embryophyta</taxon>
        <taxon>Tracheophyta</taxon>
        <taxon>Spermatophyta</taxon>
        <taxon>Magnoliopsida</taxon>
        <taxon>eudicotyledons</taxon>
        <taxon>Gunneridae</taxon>
        <taxon>Pentapetalae</taxon>
        <taxon>rosids</taxon>
        <taxon>malvids</taxon>
        <taxon>Malvales</taxon>
        <taxon>Malvaceae</taxon>
        <taxon>Grewioideae</taxon>
        <taxon>Apeibeae</taxon>
        <taxon>Corchorus</taxon>
    </lineage>
</organism>
<feature type="non-terminal residue" evidence="2">
    <location>
        <position position="279"/>
    </location>
</feature>
<evidence type="ECO:0000256" key="1">
    <source>
        <dbReference type="SAM" id="MobiDB-lite"/>
    </source>
</evidence>
<gene>
    <name evidence="2" type="ORF">COLO4_00757</name>
</gene>
<comment type="caution">
    <text evidence="2">The sequence shown here is derived from an EMBL/GenBank/DDBJ whole genome shotgun (WGS) entry which is preliminary data.</text>
</comment>
<keyword evidence="3" id="KW-1185">Reference proteome</keyword>
<evidence type="ECO:0000313" key="2">
    <source>
        <dbReference type="EMBL" id="OMP13877.1"/>
    </source>
</evidence>
<reference evidence="3" key="1">
    <citation type="submission" date="2013-09" db="EMBL/GenBank/DDBJ databases">
        <title>Corchorus olitorius genome sequencing.</title>
        <authorList>
            <person name="Alam M."/>
            <person name="Haque M.S."/>
            <person name="Islam M.S."/>
            <person name="Emdad E.M."/>
            <person name="Islam M.M."/>
            <person name="Ahmed B."/>
            <person name="Halim A."/>
            <person name="Hossen Q.M.M."/>
            <person name="Hossain M.Z."/>
            <person name="Ahmed R."/>
            <person name="Khan M.M."/>
            <person name="Islam R."/>
            <person name="Rashid M.M."/>
            <person name="Khan S.A."/>
            <person name="Rahman M.S."/>
            <person name="Alam M."/>
            <person name="Yahiya A.S."/>
            <person name="Khan M.S."/>
            <person name="Azam M.S."/>
            <person name="Haque T."/>
            <person name="Lashkar M.Z.H."/>
            <person name="Akhand A.I."/>
            <person name="Morshed G."/>
            <person name="Roy S."/>
            <person name="Uddin K.S."/>
            <person name="Rabeya T."/>
            <person name="Hossain A.S."/>
            <person name="Chowdhury A."/>
            <person name="Snigdha A.R."/>
            <person name="Mortoza M.S."/>
            <person name="Matin S.A."/>
            <person name="Hoque S.M.E."/>
            <person name="Islam M.K."/>
            <person name="Roy D.K."/>
            <person name="Haider R."/>
            <person name="Moosa M.M."/>
            <person name="Elias S.M."/>
            <person name="Hasan A.M."/>
            <person name="Jahan S."/>
            <person name="Shafiuddin M."/>
            <person name="Mahmood N."/>
            <person name="Shommy N.S."/>
        </authorList>
    </citation>
    <scope>NUCLEOTIDE SEQUENCE [LARGE SCALE GENOMIC DNA]</scope>
    <source>
        <strain evidence="3">cv. O-4</strain>
    </source>
</reference>
<feature type="non-terminal residue" evidence="2">
    <location>
        <position position="1"/>
    </location>
</feature>
<accession>A0A1R3L3J5</accession>
<dbReference type="AlphaFoldDB" id="A0A1R3L3J5"/>
<dbReference type="Proteomes" id="UP000187203">
    <property type="component" value="Unassembled WGS sequence"/>
</dbReference>
<protein>
    <submittedName>
        <fullName evidence="2">Uncharacterized protein</fullName>
    </submittedName>
</protein>
<feature type="region of interest" description="Disordered" evidence="1">
    <location>
        <begin position="222"/>
        <end position="250"/>
    </location>
</feature>
<name>A0A1R3L3J5_9ROSI</name>
<dbReference type="EMBL" id="AWUE01002991">
    <property type="protein sequence ID" value="OMP13877.1"/>
    <property type="molecule type" value="Genomic_DNA"/>
</dbReference>